<dbReference type="InterPro" id="IPR013087">
    <property type="entry name" value="Znf_C2H2_type"/>
</dbReference>
<feature type="compositionally biased region" description="Acidic residues" evidence="6">
    <location>
        <begin position="916"/>
        <end position="938"/>
    </location>
</feature>
<feature type="region of interest" description="Disordered" evidence="6">
    <location>
        <begin position="1"/>
        <end position="218"/>
    </location>
</feature>
<feature type="region of interest" description="Disordered" evidence="6">
    <location>
        <begin position="395"/>
        <end position="464"/>
    </location>
</feature>
<evidence type="ECO:0000259" key="7">
    <source>
        <dbReference type="PROSITE" id="PS50157"/>
    </source>
</evidence>
<feature type="compositionally biased region" description="Basic and acidic residues" evidence="6">
    <location>
        <begin position="396"/>
        <end position="438"/>
    </location>
</feature>
<evidence type="ECO:0000313" key="8">
    <source>
        <dbReference type="EMBL" id="EEN61120.1"/>
    </source>
</evidence>
<keyword evidence="4" id="KW-0862">Zinc</keyword>
<evidence type="ECO:0000256" key="1">
    <source>
        <dbReference type="ARBA" id="ARBA00022723"/>
    </source>
</evidence>
<feature type="region of interest" description="Disordered" evidence="6">
    <location>
        <begin position="237"/>
        <end position="311"/>
    </location>
</feature>
<dbReference type="EMBL" id="GG666507">
    <property type="protein sequence ID" value="EEN61120.1"/>
    <property type="molecule type" value="Genomic_DNA"/>
</dbReference>
<feature type="compositionally biased region" description="Basic and acidic residues" evidence="6">
    <location>
        <begin position="123"/>
        <end position="153"/>
    </location>
</feature>
<feature type="domain" description="C2H2-type" evidence="7">
    <location>
        <begin position="521"/>
        <end position="548"/>
    </location>
</feature>
<feature type="domain" description="C2H2-type" evidence="7">
    <location>
        <begin position="549"/>
        <end position="576"/>
    </location>
</feature>
<dbReference type="GO" id="GO:0008270">
    <property type="term" value="F:zinc ion binding"/>
    <property type="evidence" value="ECO:0007669"/>
    <property type="project" value="UniProtKB-KW"/>
</dbReference>
<proteinExistence type="predicted"/>
<feature type="compositionally biased region" description="Polar residues" evidence="6">
    <location>
        <begin position="8"/>
        <end position="23"/>
    </location>
</feature>
<feature type="domain" description="C2H2-type" evidence="7">
    <location>
        <begin position="493"/>
        <end position="520"/>
    </location>
</feature>
<dbReference type="AlphaFoldDB" id="C3YEM6"/>
<dbReference type="Gene3D" id="3.30.160.60">
    <property type="entry name" value="Classic Zinc Finger"/>
    <property type="match status" value="5"/>
</dbReference>
<evidence type="ECO:0000256" key="5">
    <source>
        <dbReference type="PROSITE-ProRule" id="PRU00042"/>
    </source>
</evidence>
<gene>
    <name evidence="8" type="ORF">BRAFLDRAFT_84220</name>
</gene>
<dbReference type="PANTHER" id="PTHR24408:SF58">
    <property type="entry name" value="TRANSCRIPTION FACTOR (TFIIIA), PUTATIVE (AFU_ORTHOLOGUE AFUA_1G05150)-RELATED"/>
    <property type="match status" value="1"/>
</dbReference>
<name>C3YEM6_BRAFL</name>
<feature type="compositionally biased region" description="Basic and acidic residues" evidence="6">
    <location>
        <begin position="94"/>
        <end position="115"/>
    </location>
</feature>
<protein>
    <recommendedName>
        <fullName evidence="7">C2H2-type domain-containing protein</fullName>
    </recommendedName>
</protein>
<feature type="region of interest" description="Disordered" evidence="6">
    <location>
        <begin position="685"/>
        <end position="712"/>
    </location>
</feature>
<dbReference type="SUPFAM" id="SSF57667">
    <property type="entry name" value="beta-beta-alpha zinc fingers"/>
    <property type="match status" value="3"/>
</dbReference>
<dbReference type="FunFam" id="3.30.160.60:FF:000065">
    <property type="entry name" value="B-cell CLL/lymphoma 6, member B"/>
    <property type="match status" value="1"/>
</dbReference>
<feature type="compositionally biased region" description="Acidic residues" evidence="6">
    <location>
        <begin position="981"/>
        <end position="996"/>
    </location>
</feature>
<dbReference type="FunFam" id="3.30.160.60:FF:000924">
    <property type="entry name" value="IKAROS family zinc finger 5"/>
    <property type="match status" value="1"/>
</dbReference>
<feature type="compositionally biased region" description="Acidic residues" evidence="6">
    <location>
        <begin position="280"/>
        <end position="295"/>
    </location>
</feature>
<feature type="compositionally biased region" description="Polar residues" evidence="6">
    <location>
        <begin position="824"/>
        <end position="848"/>
    </location>
</feature>
<evidence type="ECO:0000256" key="3">
    <source>
        <dbReference type="ARBA" id="ARBA00022771"/>
    </source>
</evidence>
<feature type="domain" description="C2H2-type" evidence="7">
    <location>
        <begin position="577"/>
        <end position="605"/>
    </location>
</feature>
<evidence type="ECO:0000256" key="4">
    <source>
        <dbReference type="ARBA" id="ARBA00022833"/>
    </source>
</evidence>
<sequence>MDEEEHGSYQNRLHQSQPDTGRQQEPAPWPLVSHAGPQDLAPWPVEAVARQDCDYRSQEDLSRHQGGAQWVGGRGPAHPYHHHGDGGQDWPMAETERRPEHHDWPQDPLKQEADRGTFQTLQGERRDRQDCDYRAQADTDTHRDLVEELRQETYPDSNPQQQHETNPDTTTQQYQPRPQGGPYPLEIAGQGEAHHSRARADSQGGHFSSPVILPPRKSFLSRESEMTVGETYVVKEIPPENQPFTSLTFSPRGESSEGQETTGRLDLPEGETLPGVEDGPAVEEEEEEEDGDGEDAREPTPSAQKDIGARQHQEEVGDLLLSCTLEGCDFTTQTRFVFKEHVRKVHNGKLYGCLKCSLLFSTVDALKAHKPQHKPFRCPHCSFACSLEVKYHRHMQGHDGKQQGRDGKQQGHDGKQEEHHGKHSHQGYDGKQEEDGKQQEQVAEDDGKRQQKVSSDSQGHDGKPLSCNSCDFQVASPAALKEHRKDAHGQARLQCEQCPYSTPYHKKMEVHKRVHSGEKPYKCEECEYTCSEKGRLDAHRRIHGDSKQYLCPDCGYSCKWPNQLKTHQLTHTGEKPHKCPWCSFAARQKSNLQSHIQSKHPGAEGQPIGSQQKLLRCPLCRYSARKGSLLKRHLEKHPEYAGLQEQGYFQNLIQSEDSPDTEGTNQDAAAMETEQVVQEVGPIEEGGSNQEEEGEGTCPPPANSGTTFQPPVAKASPELQDYFITDKGGEAKETKVKTDGEQQQEPSQQNLPTSDPTTGQLDSALIAQSMCSLFADTTRSLLPSQSSSSEQQRTFQNQATNQKAVQDTLQFQPLEAEGDVGEKPSQQGEAPATANLSTFEYSVGSLSPVTPPDMNLDGSAQSGYGTTQVQLTAGGSPGQMEAENMGDEYITPPDVQMEASGSGETQAETTIKKEADDGDHDNDVEYVSESETEAESESEALLTKRMLTKHLLAEDAPEEGEKTLQMNLRKKERRRYQLLDSGDDDDEADEDYAEDEELRPVKKRKYTPRTVSMPTLLCQVESSAFTASPDSVTPRRELLQMAAPQSIDLSVLRNEALRTEVMRDQGYVERERAPLQMTSQEQLQMTSRQEYVLPSHTMSMTMDRNVQLSQIQGRSLPKPGPRVSSVDRGQEMDQPALQLSQIQGRSLPKPGPHVSSVDRGQEMDQPALQLSHIQGSSLPKPGPRVSSVDRGQDMDQPALQTLTNMETVHIPTTSQALGHDQTGNPMQQYSTIDQYSIPMLMGFMPAVSNPGGFSQTPMGTPGFHNRQQY</sequence>
<feature type="region of interest" description="Disordered" evidence="6">
    <location>
        <begin position="975"/>
        <end position="996"/>
    </location>
</feature>
<feature type="region of interest" description="Disordered" evidence="6">
    <location>
        <begin position="727"/>
        <end position="764"/>
    </location>
</feature>
<feature type="compositionally biased region" description="Low complexity" evidence="6">
    <location>
        <begin position="172"/>
        <end position="184"/>
    </location>
</feature>
<keyword evidence="2" id="KW-0677">Repeat</keyword>
<feature type="compositionally biased region" description="Polar residues" evidence="6">
    <location>
        <begin position="858"/>
        <end position="873"/>
    </location>
</feature>
<keyword evidence="1" id="KW-0479">Metal-binding</keyword>
<accession>C3YEM6</accession>
<organism>
    <name type="scientific">Branchiostoma floridae</name>
    <name type="common">Florida lancelet</name>
    <name type="synonym">Amphioxus</name>
    <dbReference type="NCBI Taxonomy" id="7739"/>
    <lineage>
        <taxon>Eukaryota</taxon>
        <taxon>Metazoa</taxon>
        <taxon>Chordata</taxon>
        <taxon>Cephalochordata</taxon>
        <taxon>Leptocardii</taxon>
        <taxon>Amphioxiformes</taxon>
        <taxon>Branchiostomatidae</taxon>
        <taxon>Branchiostoma</taxon>
    </lineage>
</organism>
<evidence type="ECO:0000256" key="6">
    <source>
        <dbReference type="SAM" id="MobiDB-lite"/>
    </source>
</evidence>
<dbReference type="PROSITE" id="PS00028">
    <property type="entry name" value="ZINC_FINGER_C2H2_1"/>
    <property type="match status" value="5"/>
</dbReference>
<keyword evidence="3 5" id="KW-0863">Zinc-finger</keyword>
<dbReference type="PANTHER" id="PTHR24408">
    <property type="entry name" value="ZINC FINGER PROTEIN"/>
    <property type="match status" value="1"/>
</dbReference>
<dbReference type="InterPro" id="IPR036236">
    <property type="entry name" value="Znf_C2H2_sf"/>
</dbReference>
<feature type="compositionally biased region" description="Polar residues" evidence="6">
    <location>
        <begin position="793"/>
        <end position="811"/>
    </location>
</feature>
<feature type="region of interest" description="Disordered" evidence="6">
    <location>
        <begin position="1110"/>
        <end position="1160"/>
    </location>
</feature>
<dbReference type="InParanoid" id="C3YEM6"/>
<feature type="compositionally biased region" description="Polar residues" evidence="6">
    <location>
        <begin position="154"/>
        <end position="171"/>
    </location>
</feature>
<feature type="region of interest" description="Disordered" evidence="6">
    <location>
        <begin position="780"/>
        <end position="939"/>
    </location>
</feature>
<feature type="compositionally biased region" description="Polar residues" evidence="6">
    <location>
        <begin position="741"/>
        <end position="761"/>
    </location>
</feature>
<evidence type="ECO:0000256" key="2">
    <source>
        <dbReference type="ARBA" id="ARBA00022737"/>
    </source>
</evidence>
<dbReference type="PROSITE" id="PS50157">
    <property type="entry name" value="ZINC_FINGER_C2H2_2"/>
    <property type="match status" value="4"/>
</dbReference>
<reference evidence="8" key="1">
    <citation type="journal article" date="2008" name="Nature">
        <title>The amphioxus genome and the evolution of the chordate karyotype.</title>
        <authorList>
            <consortium name="US DOE Joint Genome Institute (JGI-PGF)"/>
            <person name="Putnam N.H."/>
            <person name="Butts T."/>
            <person name="Ferrier D.E.K."/>
            <person name="Furlong R.F."/>
            <person name="Hellsten U."/>
            <person name="Kawashima T."/>
            <person name="Robinson-Rechavi M."/>
            <person name="Shoguchi E."/>
            <person name="Terry A."/>
            <person name="Yu J.-K."/>
            <person name="Benito-Gutierrez E.L."/>
            <person name="Dubchak I."/>
            <person name="Garcia-Fernandez J."/>
            <person name="Gibson-Brown J.J."/>
            <person name="Grigoriev I.V."/>
            <person name="Horton A.C."/>
            <person name="de Jong P.J."/>
            <person name="Jurka J."/>
            <person name="Kapitonov V.V."/>
            <person name="Kohara Y."/>
            <person name="Kuroki Y."/>
            <person name="Lindquist E."/>
            <person name="Lucas S."/>
            <person name="Osoegawa K."/>
            <person name="Pennacchio L.A."/>
            <person name="Salamov A.A."/>
            <person name="Satou Y."/>
            <person name="Sauka-Spengler T."/>
            <person name="Schmutz J."/>
            <person name="Shin-I T."/>
            <person name="Toyoda A."/>
            <person name="Bronner-Fraser M."/>
            <person name="Fujiyama A."/>
            <person name="Holland L.Z."/>
            <person name="Holland P.W.H."/>
            <person name="Satoh N."/>
            <person name="Rokhsar D.S."/>
        </authorList>
    </citation>
    <scope>NUCLEOTIDE SEQUENCE [LARGE SCALE GENOMIC DNA]</scope>
    <source>
        <strain evidence="8">S238N-H82</strain>
        <tissue evidence="8">Testes</tissue>
    </source>
</reference>
<dbReference type="eggNOG" id="KOG1721">
    <property type="taxonomic scope" value="Eukaryota"/>
</dbReference>
<dbReference type="SMART" id="SM00355">
    <property type="entry name" value="ZnF_C2H2"/>
    <property type="match status" value="9"/>
</dbReference>
<feature type="compositionally biased region" description="Basic and acidic residues" evidence="6">
    <location>
        <begin position="49"/>
        <end position="63"/>
    </location>
</feature>
<feature type="compositionally biased region" description="Basic and acidic residues" evidence="6">
    <location>
        <begin position="727"/>
        <end position="740"/>
    </location>
</feature>